<dbReference type="InterPro" id="IPR058240">
    <property type="entry name" value="rSAM_sf"/>
</dbReference>
<dbReference type="GO" id="GO:0005737">
    <property type="term" value="C:cytoplasm"/>
    <property type="evidence" value="ECO:0007669"/>
    <property type="project" value="UniProtKB-SubCell"/>
</dbReference>
<dbReference type="InterPro" id="IPR004559">
    <property type="entry name" value="HemW-like"/>
</dbReference>
<keyword evidence="3" id="KW-0004">4Fe-4S</keyword>
<dbReference type="GO" id="GO:0006779">
    <property type="term" value="P:porphyrin-containing compound biosynthetic process"/>
    <property type="evidence" value="ECO:0007669"/>
    <property type="project" value="InterPro"/>
</dbReference>
<evidence type="ECO:0000256" key="3">
    <source>
        <dbReference type="RuleBase" id="RU364116"/>
    </source>
</evidence>
<sequence>MPSKPLEGAPAPVDGALPDAALATVGSRPFGVYVHVPYCAARCGYCDFNTYTPAELGAGGQGGATSFVDSIATEARLARSVLGERELPVATVFVGGGTPTLLPASDLAKVLRILDDTFGLAGDAEVTTEANPESVDLEALEHLRASGFTRISFGMQSARPHVLAALDRQHTPGRVAEVVGWARQAGFEQLSLDLIYGAPGESEADWAASLETVIELAPNHVSAYSLTVEEGTKLSRRVRRGELLEPDDDLLADRYLQADEAFAAAGLSNYEISNWSRDRASWCRHNLGYWRGDDWWGLGPGAHSHVGEVRWWNVRHPTEYATRVGAGRSPAAAREVLDAAAQRVERVMLGVRLVEGLETVALCDRGRAAADELAADGLILDRELAAGRVALTRRGRLLADTVVRALLPD</sequence>
<reference evidence="6" key="1">
    <citation type="submission" date="2015-11" db="EMBL/GenBank/DDBJ databases">
        <authorList>
            <person name="Varghese N."/>
        </authorList>
    </citation>
    <scope>NUCLEOTIDE SEQUENCE [LARGE SCALE GENOMIC DNA]</scope>
    <source>
        <strain evidence="6">DSM 45899</strain>
    </source>
</reference>
<dbReference type="NCBIfam" id="TIGR00539">
    <property type="entry name" value="hemN_rel"/>
    <property type="match status" value="1"/>
</dbReference>
<dbReference type="Pfam" id="PF04055">
    <property type="entry name" value="Radical_SAM"/>
    <property type="match status" value="1"/>
</dbReference>
<keyword evidence="3" id="KW-0411">Iron-sulfur</keyword>
<dbReference type="Proteomes" id="UP000198802">
    <property type="component" value="Unassembled WGS sequence"/>
</dbReference>
<protein>
    <recommendedName>
        <fullName evidence="2 3">Heme chaperone HemW</fullName>
    </recommendedName>
</protein>
<dbReference type="SFLD" id="SFLDG01065">
    <property type="entry name" value="anaerobic_coproporphyrinogen-I"/>
    <property type="match status" value="1"/>
</dbReference>
<dbReference type="SMART" id="SM00729">
    <property type="entry name" value="Elp3"/>
    <property type="match status" value="1"/>
</dbReference>
<comment type="similarity">
    <text evidence="1">Belongs to the anaerobic coproporphyrinogen-III oxidase family. HemW subfamily.</text>
</comment>
<dbReference type="SFLD" id="SFLDS00029">
    <property type="entry name" value="Radical_SAM"/>
    <property type="match status" value="1"/>
</dbReference>
<keyword evidence="6" id="KW-1185">Reference proteome</keyword>
<dbReference type="InterPro" id="IPR006638">
    <property type="entry name" value="Elp3/MiaA/NifB-like_rSAM"/>
</dbReference>
<dbReference type="PANTHER" id="PTHR13932">
    <property type="entry name" value="COPROPORPHYRINIGEN III OXIDASE"/>
    <property type="match status" value="1"/>
</dbReference>
<evidence type="ECO:0000259" key="4">
    <source>
        <dbReference type="PROSITE" id="PS51918"/>
    </source>
</evidence>
<keyword evidence="3" id="KW-0408">Iron</keyword>
<dbReference type="SUPFAM" id="SSF102114">
    <property type="entry name" value="Radical SAM enzymes"/>
    <property type="match status" value="1"/>
</dbReference>
<accession>A0A0S4QH20</accession>
<dbReference type="InterPro" id="IPR034505">
    <property type="entry name" value="Coproporphyrinogen-III_oxidase"/>
</dbReference>
<evidence type="ECO:0000256" key="1">
    <source>
        <dbReference type="ARBA" id="ARBA00006100"/>
    </source>
</evidence>
<comment type="subcellular location">
    <subcellularLocation>
        <location evidence="3">Cytoplasm</location>
    </subcellularLocation>
</comment>
<dbReference type="PANTHER" id="PTHR13932:SF5">
    <property type="entry name" value="RADICAL S-ADENOSYL METHIONINE DOMAIN-CONTAINING PROTEIN 1, MITOCHONDRIAL"/>
    <property type="match status" value="1"/>
</dbReference>
<keyword evidence="3" id="KW-0349">Heme</keyword>
<dbReference type="GO" id="GO:0051539">
    <property type="term" value="F:4 iron, 4 sulfur cluster binding"/>
    <property type="evidence" value="ECO:0007669"/>
    <property type="project" value="UniProtKB-UniRule"/>
</dbReference>
<evidence type="ECO:0000313" key="6">
    <source>
        <dbReference type="Proteomes" id="UP000198802"/>
    </source>
</evidence>
<dbReference type="EMBL" id="FAOZ01000001">
    <property type="protein sequence ID" value="CUU53834.1"/>
    <property type="molecule type" value="Genomic_DNA"/>
</dbReference>
<proteinExistence type="inferred from homology"/>
<dbReference type="SFLD" id="SFLDF00562">
    <property type="entry name" value="HemN-like__clustered_with_heat"/>
    <property type="match status" value="1"/>
</dbReference>
<keyword evidence="3" id="KW-0479">Metal-binding</keyword>
<dbReference type="Gene3D" id="3.80.30.20">
    <property type="entry name" value="tm_1862 like domain"/>
    <property type="match status" value="1"/>
</dbReference>
<keyword evidence="3" id="KW-0949">S-adenosyl-L-methionine</keyword>
<organism evidence="5 6">
    <name type="scientific">Parafrankia irregularis</name>
    <dbReference type="NCBI Taxonomy" id="795642"/>
    <lineage>
        <taxon>Bacteria</taxon>
        <taxon>Bacillati</taxon>
        <taxon>Actinomycetota</taxon>
        <taxon>Actinomycetes</taxon>
        <taxon>Frankiales</taxon>
        <taxon>Frankiaceae</taxon>
        <taxon>Parafrankia</taxon>
    </lineage>
</organism>
<name>A0A0S4QH20_9ACTN</name>
<comment type="function">
    <text evidence="3">Probably acts as a heme chaperone, transferring heme to an unknown acceptor. Binds one molecule of heme per monomer, possibly covalently. Binds 1 [4Fe-4S] cluster. The cluster is coordinated with 3 cysteines and an exchangeable S-adenosyl-L-methionine.</text>
</comment>
<evidence type="ECO:0000256" key="2">
    <source>
        <dbReference type="ARBA" id="ARBA00017228"/>
    </source>
</evidence>
<dbReference type="RefSeq" id="WP_091270777.1">
    <property type="nucleotide sequence ID" value="NZ_FAOZ01000001.1"/>
</dbReference>
<dbReference type="PROSITE" id="PS51918">
    <property type="entry name" value="RADICAL_SAM"/>
    <property type="match status" value="1"/>
</dbReference>
<feature type="domain" description="Radical SAM core" evidence="4">
    <location>
        <begin position="24"/>
        <end position="268"/>
    </location>
</feature>
<dbReference type="InterPro" id="IPR023404">
    <property type="entry name" value="rSAM_horseshoe"/>
</dbReference>
<dbReference type="AlphaFoldDB" id="A0A0S4QH20"/>
<dbReference type="CDD" id="cd01335">
    <property type="entry name" value="Radical_SAM"/>
    <property type="match status" value="1"/>
</dbReference>
<keyword evidence="3" id="KW-0143">Chaperone</keyword>
<dbReference type="GO" id="GO:0046872">
    <property type="term" value="F:metal ion binding"/>
    <property type="evidence" value="ECO:0007669"/>
    <property type="project" value="UniProtKB-UniRule"/>
</dbReference>
<gene>
    <name evidence="5" type="ORF">Ga0074812_101332</name>
</gene>
<keyword evidence="3" id="KW-0963">Cytoplasm</keyword>
<dbReference type="GO" id="GO:0004109">
    <property type="term" value="F:coproporphyrinogen oxidase activity"/>
    <property type="evidence" value="ECO:0007669"/>
    <property type="project" value="InterPro"/>
</dbReference>
<evidence type="ECO:0000313" key="5">
    <source>
        <dbReference type="EMBL" id="CUU53834.1"/>
    </source>
</evidence>
<dbReference type="InterPro" id="IPR007197">
    <property type="entry name" value="rSAM"/>
</dbReference>